<proteinExistence type="predicted"/>
<dbReference type="Pfam" id="PF24883">
    <property type="entry name" value="NPHP3_N"/>
    <property type="match status" value="1"/>
</dbReference>
<reference evidence="5" key="1">
    <citation type="submission" date="2021-03" db="EMBL/GenBank/DDBJ databases">
        <title>Comparative genomics and phylogenomic investigation of the class Geoglossomycetes provide insights into ecological specialization and systematics.</title>
        <authorList>
            <person name="Melie T."/>
            <person name="Pirro S."/>
            <person name="Miller A.N."/>
            <person name="Quandt A."/>
        </authorList>
    </citation>
    <scope>NUCLEOTIDE SEQUENCE</scope>
    <source>
        <strain evidence="5">GBOQ0MN5Z8</strain>
    </source>
</reference>
<dbReference type="OrthoDB" id="448455at2759"/>
<organism evidence="5 6">
    <name type="scientific">Glutinoglossum americanum</name>
    <dbReference type="NCBI Taxonomy" id="1670608"/>
    <lineage>
        <taxon>Eukaryota</taxon>
        <taxon>Fungi</taxon>
        <taxon>Dikarya</taxon>
        <taxon>Ascomycota</taxon>
        <taxon>Pezizomycotina</taxon>
        <taxon>Geoglossomycetes</taxon>
        <taxon>Geoglossales</taxon>
        <taxon>Geoglossaceae</taxon>
        <taxon>Glutinoglossum</taxon>
    </lineage>
</organism>
<dbReference type="Gene3D" id="1.25.40.10">
    <property type="entry name" value="Tetratricopeptide repeat domain"/>
    <property type="match status" value="1"/>
</dbReference>
<dbReference type="InterPro" id="IPR056884">
    <property type="entry name" value="NPHP3-like_N"/>
</dbReference>
<evidence type="ECO:0000256" key="2">
    <source>
        <dbReference type="SAM" id="MobiDB-lite"/>
    </source>
</evidence>
<dbReference type="EMBL" id="JAGHQL010000038">
    <property type="protein sequence ID" value="KAH0543160.1"/>
    <property type="molecule type" value="Genomic_DNA"/>
</dbReference>
<accession>A0A9P8IBI5</accession>
<dbReference type="Gene3D" id="3.40.50.300">
    <property type="entry name" value="P-loop containing nucleotide triphosphate hydrolases"/>
    <property type="match status" value="1"/>
</dbReference>
<name>A0A9P8IBI5_9PEZI</name>
<dbReference type="PANTHER" id="PTHR10039">
    <property type="entry name" value="AMELOGENIN"/>
    <property type="match status" value="1"/>
</dbReference>
<dbReference type="InterPro" id="IPR011990">
    <property type="entry name" value="TPR-like_helical_dom_sf"/>
</dbReference>
<dbReference type="Pfam" id="PF17109">
    <property type="entry name" value="Goodbye"/>
    <property type="match status" value="1"/>
</dbReference>
<keyword evidence="1" id="KW-0677">Repeat</keyword>
<dbReference type="SUPFAM" id="SSF52540">
    <property type="entry name" value="P-loop containing nucleoside triphosphate hydrolases"/>
    <property type="match status" value="1"/>
</dbReference>
<dbReference type="InterPro" id="IPR031350">
    <property type="entry name" value="Goodbye_dom"/>
</dbReference>
<comment type="caution">
    <text evidence="5">The sequence shown here is derived from an EMBL/GenBank/DDBJ whole genome shotgun (WGS) entry which is preliminary data.</text>
</comment>
<feature type="compositionally biased region" description="Acidic residues" evidence="2">
    <location>
        <begin position="1286"/>
        <end position="1297"/>
    </location>
</feature>
<dbReference type="SUPFAM" id="SSF48452">
    <property type="entry name" value="TPR-like"/>
    <property type="match status" value="1"/>
</dbReference>
<feature type="domain" description="Fungal STAND N-terminal Goodbye" evidence="3">
    <location>
        <begin position="12"/>
        <end position="132"/>
    </location>
</feature>
<feature type="domain" description="Nephrocystin 3-like N-terminal" evidence="4">
    <location>
        <begin position="301"/>
        <end position="461"/>
    </location>
</feature>
<keyword evidence="6" id="KW-1185">Reference proteome</keyword>
<feature type="compositionally biased region" description="Acidic residues" evidence="2">
    <location>
        <begin position="643"/>
        <end position="657"/>
    </location>
</feature>
<evidence type="ECO:0000259" key="4">
    <source>
        <dbReference type="Pfam" id="PF24883"/>
    </source>
</evidence>
<dbReference type="PANTHER" id="PTHR10039:SF17">
    <property type="entry name" value="FUNGAL STAND N-TERMINAL GOODBYE DOMAIN-CONTAINING PROTEIN-RELATED"/>
    <property type="match status" value="1"/>
</dbReference>
<evidence type="ECO:0000259" key="3">
    <source>
        <dbReference type="Pfam" id="PF17109"/>
    </source>
</evidence>
<evidence type="ECO:0000313" key="6">
    <source>
        <dbReference type="Proteomes" id="UP000698800"/>
    </source>
</evidence>
<sequence length="1392" mass="157749">MSDQEPQIPTIYKAAIRRFEEITNKKLDDPDLLRIATVGDLIEEIDKRNAEFLKFRETKRTFFNILEGAMKPIELAGKLAVGTASVGFPPSCLVFGAVVCLVNAAKGTTESYDAIQDLMATLKDFTERLSVYAREQISGELSEKLTVVLTTLIEIFALSRRAIKEVRTLKFARNILLRNNDKIREAVSKLAKLTESEDRLVGAETWIESKRIRRTVDGMAMSVKQSNITVQEMGLTVGHVDIGVTELNEKVTNIMLTIDESKAEAKEEKDKERQGSIKKTLRPSVSAQDWYDKISKTRVPGTGDWVRGEGLFKSWVDKVFPVLWISGTPGAGKSYLSSNVITFLRGQHPQGIQHPSHTSVAYFFFKDDNLKTRSFHQALRDVAYQICQNDPVYTKYIIAQCDSPEEVDSIESAWRILFTDFFLRDNGLGSSVYILLDGIDEAYDTEAQTFLGLVKDLIEEAFEVEVPTIHVTSVKNSEDIVHYIRSSIRKSTILKRVPTELQTEIVDKLSRGAQGMFLWVDLMLRELMKKRSPETLRKSLNEAPKGISKMFRHVLEGFSSSLTDEDPSYLNELLAWTTCAQSPLKLGELDTVLKLRSDDGDGMFYLEGMLRKQYASFFSLIREDGLSTADLQNPCGIPVDSDSDQEMEEEGFDDTENATDFHSNPSTTEVTLCHASIGDFFRDEAQGKVSVGDGHPMIGVNFNEAKISVLKTCLELLCDKKLMEKIKGSPSLLPYAAKNWQHHLRAVDPSKASRADCREIAGLLANMFRSESFMEAWAGEIPPIFFCVDNIEMVRRWLDYKDIRDGLPPGDREWIQSTVDTPADTFLPLARYVAQRWLQDQWWIAQICCRMVYFFINLQKGTPLSASASGPDTAQEILHVAEWAQFEKTALWHRRLAIVFREYAMYDNALIHFDKALQMDDTMWLARSGIAMLHMSKAEYEEAVRLHKVSEETLQKMLVAEPQRSASIKSSLHSIQESVSECYYRLRDKETALEYRQKAFSNNNRCNDCINVCLNLLAEKERYQDIISMLKGMDDEIPGQGYSRLTESFWKNQFELAPFTMAATRASQETNELPFLIDAYHAAIAAAKKELRMVTASLLELCLAGVYYVHGEDQERAVRMWKKIRKTFAASKVEAEMIFVKDEALTCLARHWFKMALGADKGSSLARRCVDKLERLAKFKVQTAGPPSTFISTNTSSIILGLWYRLNDQTEDARACFRAHVKEAIQILSDGDPGNDFDGYLKLGLVFIAAGDDKNAVAMFQALGGWDKIQPEQQEPNDTNKNKEEEASDPVDDDSNEGDIRGHCGCDGPCHRMFPNFHNMALCRYCYDVGFCEMCLKRLKEDDMPLKVCSPKHDWLVIPPPEKEIEAGKLLVDGELVNFDNWKESLKQQWQV</sequence>
<feature type="region of interest" description="Disordered" evidence="2">
    <location>
        <begin position="1267"/>
        <end position="1298"/>
    </location>
</feature>
<gene>
    <name evidence="5" type="ORF">FGG08_002505</name>
</gene>
<evidence type="ECO:0000313" key="5">
    <source>
        <dbReference type="EMBL" id="KAH0543160.1"/>
    </source>
</evidence>
<evidence type="ECO:0000256" key="1">
    <source>
        <dbReference type="ARBA" id="ARBA00022737"/>
    </source>
</evidence>
<protein>
    <recommendedName>
        <fullName evidence="7">Fungal STAND N-terminal Goodbye domain-containing protein</fullName>
    </recommendedName>
</protein>
<feature type="region of interest" description="Disordered" evidence="2">
    <location>
        <begin position="643"/>
        <end position="666"/>
    </location>
</feature>
<evidence type="ECO:0008006" key="7">
    <source>
        <dbReference type="Google" id="ProtNLM"/>
    </source>
</evidence>
<dbReference type="InterPro" id="IPR027417">
    <property type="entry name" value="P-loop_NTPase"/>
</dbReference>
<dbReference type="Proteomes" id="UP000698800">
    <property type="component" value="Unassembled WGS sequence"/>
</dbReference>